<dbReference type="EMBL" id="LBVL01000008">
    <property type="protein sequence ID" value="KKQ85258.1"/>
    <property type="molecule type" value="Genomic_DNA"/>
</dbReference>
<gene>
    <name evidence="1" type="ORF">UT08_C0008G0014</name>
</gene>
<evidence type="ECO:0000313" key="1">
    <source>
        <dbReference type="EMBL" id="KKQ85258.1"/>
    </source>
</evidence>
<accession>A0A0G0KZZ7</accession>
<sequence length="107" mass="11430">MVFVALAAFFLSLVIITLFVRTGSRTKALPSVASSGREVACPLGTAPVKDCSKLLKNNNRCFWRCEPEKLIPSPGVAINGSCAIVICPLNCKTVKDTSNCDTCECGF</sequence>
<comment type="caution">
    <text evidence="1">The sequence shown here is derived from an EMBL/GenBank/DDBJ whole genome shotgun (WGS) entry which is preliminary data.</text>
</comment>
<dbReference type="AlphaFoldDB" id="A0A0G0KZZ7"/>
<organism evidence="1 2">
    <name type="scientific">Candidatus Woesebacteria bacterium GW2011_GWB1_38_8</name>
    <dbReference type="NCBI Taxonomy" id="1618570"/>
    <lineage>
        <taxon>Bacteria</taxon>
        <taxon>Candidatus Woeseibacteriota</taxon>
    </lineage>
</organism>
<proteinExistence type="predicted"/>
<evidence type="ECO:0000313" key="2">
    <source>
        <dbReference type="Proteomes" id="UP000034081"/>
    </source>
</evidence>
<dbReference type="STRING" id="1618570.UT08_C0008G0014"/>
<reference evidence="1 2" key="1">
    <citation type="journal article" date="2015" name="Nature">
        <title>rRNA introns, odd ribosomes, and small enigmatic genomes across a large radiation of phyla.</title>
        <authorList>
            <person name="Brown C.T."/>
            <person name="Hug L.A."/>
            <person name="Thomas B.C."/>
            <person name="Sharon I."/>
            <person name="Castelle C.J."/>
            <person name="Singh A."/>
            <person name="Wilkins M.J."/>
            <person name="Williams K.H."/>
            <person name="Banfield J.F."/>
        </authorList>
    </citation>
    <scope>NUCLEOTIDE SEQUENCE [LARGE SCALE GENOMIC DNA]</scope>
</reference>
<name>A0A0G0KZZ7_9BACT</name>
<protein>
    <submittedName>
        <fullName evidence="1">Uncharacterized protein</fullName>
    </submittedName>
</protein>
<dbReference type="Proteomes" id="UP000034081">
    <property type="component" value="Unassembled WGS sequence"/>
</dbReference>